<evidence type="ECO:0000256" key="5">
    <source>
        <dbReference type="ARBA" id="ARBA00023136"/>
    </source>
</evidence>
<evidence type="ECO:0000256" key="4">
    <source>
        <dbReference type="ARBA" id="ARBA00022989"/>
    </source>
</evidence>
<evidence type="ECO:0000256" key="1">
    <source>
        <dbReference type="ARBA" id="ARBA00004651"/>
    </source>
</evidence>
<dbReference type="AlphaFoldDB" id="A8LQH1"/>
<evidence type="ECO:0000313" key="7">
    <source>
        <dbReference type="EMBL" id="ABV92457.1"/>
    </source>
</evidence>
<evidence type="ECO:0000256" key="3">
    <source>
        <dbReference type="ARBA" id="ARBA00022692"/>
    </source>
</evidence>
<dbReference type="PANTHER" id="PTHR30086">
    <property type="entry name" value="ARGININE EXPORTER PROTEIN ARGO"/>
    <property type="match status" value="1"/>
</dbReference>
<dbReference type="InterPro" id="IPR001123">
    <property type="entry name" value="LeuE-type"/>
</dbReference>
<protein>
    <submittedName>
        <fullName evidence="7">Lysine exporter protein</fullName>
    </submittedName>
</protein>
<dbReference type="GO" id="GO:0015171">
    <property type="term" value="F:amino acid transmembrane transporter activity"/>
    <property type="evidence" value="ECO:0007669"/>
    <property type="project" value="TreeGrafter"/>
</dbReference>
<dbReference type="GO" id="GO:0005886">
    <property type="term" value="C:plasma membrane"/>
    <property type="evidence" value="ECO:0007669"/>
    <property type="project" value="UniProtKB-SubCell"/>
</dbReference>
<dbReference type="STRING" id="398580.Dshi_0712"/>
<dbReference type="eggNOG" id="COG1279">
    <property type="taxonomic scope" value="Bacteria"/>
</dbReference>
<dbReference type="KEGG" id="dsh:Dshi_0712"/>
<dbReference type="PANTHER" id="PTHR30086:SF20">
    <property type="entry name" value="ARGININE EXPORTER PROTEIN ARGO-RELATED"/>
    <property type="match status" value="1"/>
</dbReference>
<keyword evidence="4 6" id="KW-1133">Transmembrane helix</keyword>
<feature type="transmembrane region" description="Helical" evidence="6">
    <location>
        <begin position="6"/>
        <end position="30"/>
    </location>
</feature>
<reference evidence="8" key="1">
    <citation type="journal article" date="2010" name="ISME J.">
        <title>The complete genome sequence of the algal symbiont Dinoroseobacter shibae: a hitchhiker's guide to life in the sea.</title>
        <authorList>
            <person name="Wagner-Dobler I."/>
            <person name="Ballhausen B."/>
            <person name="Berger M."/>
            <person name="Brinkhoff T."/>
            <person name="Buchholz I."/>
            <person name="Bunk B."/>
            <person name="Cypionka H."/>
            <person name="Daniel R."/>
            <person name="Drepper T."/>
            <person name="Gerdts G."/>
            <person name="Hahnke S."/>
            <person name="Han C."/>
            <person name="Jahn D."/>
            <person name="Kalhoefer D."/>
            <person name="Kiss H."/>
            <person name="Klenk H.P."/>
            <person name="Kyrpides N."/>
            <person name="Liebl W."/>
            <person name="Liesegang H."/>
            <person name="Meincke L."/>
            <person name="Pati A."/>
            <person name="Petersen J."/>
            <person name="Piekarski T."/>
            <person name="Pommerenke C."/>
            <person name="Pradella S."/>
            <person name="Pukall R."/>
            <person name="Rabus R."/>
            <person name="Stackebrandt E."/>
            <person name="Thole S."/>
            <person name="Thompson L."/>
            <person name="Tielen P."/>
            <person name="Tomasch J."/>
            <person name="von Jan M."/>
            <person name="Wanphrut N."/>
            <person name="Wichels A."/>
            <person name="Zech H."/>
            <person name="Simon M."/>
        </authorList>
    </citation>
    <scope>NUCLEOTIDE SEQUENCE [LARGE SCALE GENOMIC DNA]</scope>
    <source>
        <strain evidence="8">DSM 16493 / NCIMB 14021 / DFL 12</strain>
    </source>
</reference>
<evidence type="ECO:0000313" key="8">
    <source>
        <dbReference type="Proteomes" id="UP000006833"/>
    </source>
</evidence>
<sequence>MLSPTLLAAGSGFALGLQLIVAIGAQNAFLLRQGLRRSHVGALVVICTLSDAILIAAGVSGFAAIEARMPWLAPVTLWAGAAFLVWYGATHALAAWRGGAALDPARSGAESLRAAVLTCLALTWLNPHVYLDTLVVIGALSAQFGEARGAFGVGAAAASLVFFAALGYGARALSPVFARPRAWQVLDLIIAVTMWALAAKLLIRGVPG</sequence>
<gene>
    <name evidence="7" type="primary">lysE</name>
    <name evidence="7" type="ordered locus">Dshi_0712</name>
</gene>
<dbReference type="RefSeq" id="WP_012177389.1">
    <property type="nucleotide sequence ID" value="NC_009952.1"/>
</dbReference>
<dbReference type="HOGENOM" id="CLU_087840_0_0_5"/>
<keyword evidence="8" id="KW-1185">Reference proteome</keyword>
<dbReference type="Pfam" id="PF01810">
    <property type="entry name" value="LysE"/>
    <property type="match status" value="1"/>
</dbReference>
<evidence type="ECO:0000256" key="6">
    <source>
        <dbReference type="SAM" id="Phobius"/>
    </source>
</evidence>
<dbReference type="OrthoDB" id="5638726at2"/>
<proteinExistence type="predicted"/>
<keyword evidence="5 6" id="KW-0472">Membrane</keyword>
<comment type="subcellular location">
    <subcellularLocation>
        <location evidence="1">Cell membrane</location>
        <topology evidence="1">Multi-pass membrane protein</topology>
    </subcellularLocation>
</comment>
<organism evidence="7 8">
    <name type="scientific">Dinoroseobacter shibae (strain DSM 16493 / NCIMB 14021 / DFL 12)</name>
    <dbReference type="NCBI Taxonomy" id="398580"/>
    <lineage>
        <taxon>Bacteria</taxon>
        <taxon>Pseudomonadati</taxon>
        <taxon>Pseudomonadota</taxon>
        <taxon>Alphaproteobacteria</taxon>
        <taxon>Rhodobacterales</taxon>
        <taxon>Roseobacteraceae</taxon>
        <taxon>Dinoroseobacter</taxon>
    </lineage>
</organism>
<dbReference type="Proteomes" id="UP000006833">
    <property type="component" value="Chromosome"/>
</dbReference>
<evidence type="ECO:0000256" key="2">
    <source>
        <dbReference type="ARBA" id="ARBA00022475"/>
    </source>
</evidence>
<name>A8LQH1_DINSH</name>
<dbReference type="EMBL" id="CP000830">
    <property type="protein sequence ID" value="ABV92457.1"/>
    <property type="molecule type" value="Genomic_DNA"/>
</dbReference>
<feature type="transmembrane region" description="Helical" evidence="6">
    <location>
        <begin position="150"/>
        <end position="170"/>
    </location>
</feature>
<feature type="transmembrane region" description="Helical" evidence="6">
    <location>
        <begin position="42"/>
        <end position="65"/>
    </location>
</feature>
<keyword evidence="3 6" id="KW-0812">Transmembrane</keyword>
<keyword evidence="2" id="KW-1003">Cell membrane</keyword>
<feature type="transmembrane region" description="Helical" evidence="6">
    <location>
        <begin position="71"/>
        <end position="90"/>
    </location>
</feature>
<feature type="transmembrane region" description="Helical" evidence="6">
    <location>
        <begin position="182"/>
        <end position="203"/>
    </location>
</feature>
<accession>A8LQH1</accession>